<comment type="caution">
    <text evidence="1">The sequence shown here is derived from an EMBL/GenBank/DDBJ whole genome shotgun (WGS) entry which is preliminary data.</text>
</comment>
<dbReference type="RefSeq" id="WP_222546939.1">
    <property type="nucleotide sequence ID" value="NZ_BAPW01000015.1"/>
</dbReference>
<evidence type="ECO:0000313" key="1">
    <source>
        <dbReference type="EMBL" id="MCO6160388.1"/>
    </source>
</evidence>
<dbReference type="EMBL" id="JAMXQU010000007">
    <property type="protein sequence ID" value="MCO6160388.1"/>
    <property type="molecule type" value="Genomic_DNA"/>
</dbReference>
<keyword evidence="2" id="KW-1185">Reference proteome</keyword>
<proteinExistence type="predicted"/>
<organism evidence="1 2">
    <name type="scientific">Asaia lannensis NBRC 102526</name>
    <dbReference type="NCBI Taxonomy" id="1307926"/>
    <lineage>
        <taxon>Bacteria</taxon>
        <taxon>Pseudomonadati</taxon>
        <taxon>Pseudomonadota</taxon>
        <taxon>Alphaproteobacteria</taxon>
        <taxon>Acetobacterales</taxon>
        <taxon>Acetobacteraceae</taxon>
        <taxon>Asaia</taxon>
    </lineage>
</organism>
<dbReference type="Pfam" id="PF11697">
    <property type="entry name" value="DUF3293"/>
    <property type="match status" value="1"/>
</dbReference>
<dbReference type="InterPro" id="IPR021710">
    <property type="entry name" value="DUF3293"/>
</dbReference>
<name>A0ABT1CHN3_9PROT</name>
<sequence length="140" mass="15617">MMAYRRTAYRVASHTLHIGQQLKSWPFAQDDLILIGACNPGGKAQDEGRNRRAMADLQHRLSSMTSKPCLGNGAGHAVLQGVGRWKRWCEPFFAVSIPVGKARGLGRLFGQNALVHVRRGQKARLIWLCDPKALPFREGR</sequence>
<evidence type="ECO:0000313" key="2">
    <source>
        <dbReference type="Proteomes" id="UP001523401"/>
    </source>
</evidence>
<dbReference type="Proteomes" id="UP001523401">
    <property type="component" value="Unassembled WGS sequence"/>
</dbReference>
<gene>
    <name evidence="1" type="ORF">NF685_10150</name>
</gene>
<reference evidence="1 2" key="1">
    <citation type="submission" date="2022-06" db="EMBL/GenBank/DDBJ databases">
        <title>Whole-genome of Asaia lannensis strain LMG 27011T.</title>
        <authorList>
            <person name="Sombolestani A."/>
        </authorList>
    </citation>
    <scope>NUCLEOTIDE SEQUENCE [LARGE SCALE GENOMIC DNA]</scope>
    <source>
        <strain evidence="1 2">NBRC 102526</strain>
    </source>
</reference>
<protein>
    <submittedName>
        <fullName evidence="1">DUF3293 domain-containing protein</fullName>
    </submittedName>
</protein>
<accession>A0ABT1CHN3</accession>